<protein>
    <submittedName>
        <fullName evidence="1">Uncharacterized protein</fullName>
    </submittedName>
</protein>
<dbReference type="Proteomes" id="UP000030678">
    <property type="component" value="Unassembled WGS sequence"/>
</dbReference>
<proteinExistence type="predicted"/>
<dbReference type="RefSeq" id="XP_008721647.1">
    <property type="nucleotide sequence ID" value="XM_008723425.1"/>
</dbReference>
<dbReference type="AlphaFoldDB" id="V9DMM5"/>
<accession>V9DMM5</accession>
<reference evidence="1 2" key="1">
    <citation type="submission" date="2013-03" db="EMBL/GenBank/DDBJ databases">
        <title>The Genome Sequence of Cladophialophora carrionii CBS 160.54.</title>
        <authorList>
            <consortium name="The Broad Institute Genomics Platform"/>
            <person name="Cuomo C."/>
            <person name="de Hoog S."/>
            <person name="Gorbushina A."/>
            <person name="Walker B."/>
            <person name="Young S.K."/>
            <person name="Zeng Q."/>
            <person name="Gargeya S."/>
            <person name="Fitzgerald M."/>
            <person name="Haas B."/>
            <person name="Abouelleil A."/>
            <person name="Allen A.W."/>
            <person name="Alvarado L."/>
            <person name="Arachchi H.M."/>
            <person name="Berlin A.M."/>
            <person name="Chapman S.B."/>
            <person name="Gainer-Dewar J."/>
            <person name="Goldberg J."/>
            <person name="Griggs A."/>
            <person name="Gujja S."/>
            <person name="Hansen M."/>
            <person name="Howarth C."/>
            <person name="Imamovic A."/>
            <person name="Ireland A."/>
            <person name="Larimer J."/>
            <person name="McCowan C."/>
            <person name="Murphy C."/>
            <person name="Pearson M."/>
            <person name="Poon T.W."/>
            <person name="Priest M."/>
            <person name="Roberts A."/>
            <person name="Saif S."/>
            <person name="Shea T."/>
            <person name="Sisk P."/>
            <person name="Sykes S."/>
            <person name="Wortman J."/>
            <person name="Nusbaum C."/>
            <person name="Birren B."/>
        </authorList>
    </citation>
    <scope>NUCLEOTIDE SEQUENCE [LARGE SCALE GENOMIC DNA]</scope>
    <source>
        <strain evidence="1 2">CBS 160.54</strain>
    </source>
</reference>
<evidence type="ECO:0000313" key="2">
    <source>
        <dbReference type="Proteomes" id="UP000030678"/>
    </source>
</evidence>
<dbReference type="VEuPathDB" id="FungiDB:G647_00022"/>
<name>V9DMM5_9EURO</name>
<organism evidence="1 2">
    <name type="scientific">Cladophialophora carrionii CBS 160.54</name>
    <dbReference type="NCBI Taxonomy" id="1279043"/>
    <lineage>
        <taxon>Eukaryota</taxon>
        <taxon>Fungi</taxon>
        <taxon>Dikarya</taxon>
        <taxon>Ascomycota</taxon>
        <taxon>Pezizomycotina</taxon>
        <taxon>Eurotiomycetes</taxon>
        <taxon>Chaetothyriomycetidae</taxon>
        <taxon>Chaetothyriales</taxon>
        <taxon>Herpotrichiellaceae</taxon>
        <taxon>Cladophialophora</taxon>
    </lineage>
</organism>
<dbReference type="EMBL" id="KB822697">
    <property type="protein sequence ID" value="ETI27573.1"/>
    <property type="molecule type" value="Genomic_DNA"/>
</dbReference>
<gene>
    <name evidence="1" type="ORF">G647_00022</name>
</gene>
<evidence type="ECO:0000313" key="1">
    <source>
        <dbReference type="EMBL" id="ETI27573.1"/>
    </source>
</evidence>
<dbReference type="GeneID" id="19978515"/>
<dbReference type="HOGENOM" id="CLU_3406319_0_0_1"/>
<sequence>MAAKRNIVGFRSWMAPLSRLRPILRRINWS</sequence>